<keyword evidence="2" id="KW-1185">Reference proteome</keyword>
<accession>A0A918HS47</accession>
<organism evidence="1 2">
    <name type="scientific">Streptomyces phaeofaciens</name>
    <dbReference type="NCBI Taxonomy" id="68254"/>
    <lineage>
        <taxon>Bacteria</taxon>
        <taxon>Bacillati</taxon>
        <taxon>Actinomycetota</taxon>
        <taxon>Actinomycetes</taxon>
        <taxon>Kitasatosporales</taxon>
        <taxon>Streptomycetaceae</taxon>
        <taxon>Streptomyces</taxon>
    </lineage>
</organism>
<reference evidence="1" key="1">
    <citation type="journal article" date="2014" name="Int. J. Syst. Evol. Microbiol.">
        <title>Complete genome sequence of Corynebacterium casei LMG S-19264T (=DSM 44701T), isolated from a smear-ripened cheese.</title>
        <authorList>
            <consortium name="US DOE Joint Genome Institute (JGI-PGF)"/>
            <person name="Walter F."/>
            <person name="Albersmeier A."/>
            <person name="Kalinowski J."/>
            <person name="Ruckert C."/>
        </authorList>
    </citation>
    <scope>NUCLEOTIDE SEQUENCE</scope>
    <source>
        <strain evidence="1">JCM 4125</strain>
    </source>
</reference>
<gene>
    <name evidence="1" type="ORF">GCM10010226_88840</name>
</gene>
<dbReference type="AlphaFoldDB" id="A0A918HS47"/>
<comment type="caution">
    <text evidence="1">The sequence shown here is derived from an EMBL/GenBank/DDBJ whole genome shotgun (WGS) entry which is preliminary data.</text>
</comment>
<dbReference type="EMBL" id="BMSA01000054">
    <property type="protein sequence ID" value="GGT97615.1"/>
    <property type="molecule type" value="Genomic_DNA"/>
</dbReference>
<sequence>MSIYADVKTDFVEAADGVDVRSLVLLQHFRGYLDNWGPALVDALAVSRRVSAFDNDGLGDGDPMFLPR</sequence>
<dbReference type="Proteomes" id="UP000646776">
    <property type="component" value="Unassembled WGS sequence"/>
</dbReference>
<dbReference type="RefSeq" id="WP_189718290.1">
    <property type="nucleotide sequence ID" value="NZ_BMSA01000054.1"/>
</dbReference>
<reference evidence="1" key="2">
    <citation type="submission" date="2020-09" db="EMBL/GenBank/DDBJ databases">
        <authorList>
            <person name="Sun Q."/>
            <person name="Ohkuma M."/>
        </authorList>
    </citation>
    <scope>NUCLEOTIDE SEQUENCE</scope>
    <source>
        <strain evidence="1">JCM 4125</strain>
    </source>
</reference>
<evidence type="ECO:0000313" key="1">
    <source>
        <dbReference type="EMBL" id="GGT97615.1"/>
    </source>
</evidence>
<proteinExistence type="predicted"/>
<protein>
    <submittedName>
        <fullName evidence="1">Uncharacterized protein</fullName>
    </submittedName>
</protein>
<evidence type="ECO:0000313" key="2">
    <source>
        <dbReference type="Proteomes" id="UP000646776"/>
    </source>
</evidence>
<name>A0A918HS47_9ACTN</name>